<evidence type="ECO:0000256" key="7">
    <source>
        <dbReference type="SAM" id="MobiDB-lite"/>
    </source>
</evidence>
<keyword evidence="6" id="KW-0539">Nucleus</keyword>
<dbReference type="WBParaSite" id="ASIM_0001111501-mRNA-1">
    <property type="protein sequence ID" value="ASIM_0001111501-mRNA-1"/>
    <property type="gene ID" value="ASIM_0001111501"/>
</dbReference>
<dbReference type="Pfam" id="PF03299">
    <property type="entry name" value="TF_AP-2"/>
    <property type="match status" value="2"/>
</dbReference>
<dbReference type="GO" id="GO:0005634">
    <property type="term" value="C:nucleus"/>
    <property type="evidence" value="ECO:0007669"/>
    <property type="project" value="UniProtKB-SubCell"/>
</dbReference>
<evidence type="ECO:0000313" key="11">
    <source>
        <dbReference type="WBParaSite" id="ASIM_0001111501-mRNA-1"/>
    </source>
</evidence>
<evidence type="ECO:0000256" key="1">
    <source>
        <dbReference type="ARBA" id="ARBA00004123"/>
    </source>
</evidence>
<dbReference type="GO" id="GO:0000977">
    <property type="term" value="F:RNA polymerase II transcription regulatory region sequence-specific DNA binding"/>
    <property type="evidence" value="ECO:0007669"/>
    <property type="project" value="TreeGrafter"/>
</dbReference>
<proteinExistence type="inferred from homology"/>
<comment type="subcellular location">
    <subcellularLocation>
        <location evidence="1">Nucleus</location>
    </subcellularLocation>
</comment>
<dbReference type="PRINTS" id="PR01748">
    <property type="entry name" value="AP2TNSCPFCT"/>
</dbReference>
<name>A0A0M3JSY7_ANISI</name>
<dbReference type="InterPro" id="IPR004979">
    <property type="entry name" value="TF_AP2"/>
</dbReference>
<reference evidence="11" key="1">
    <citation type="submission" date="2017-02" db="UniProtKB">
        <authorList>
            <consortium name="WormBaseParasite"/>
        </authorList>
    </citation>
    <scope>IDENTIFICATION</scope>
</reference>
<evidence type="ECO:0000256" key="6">
    <source>
        <dbReference type="ARBA" id="ARBA00023242"/>
    </source>
</evidence>
<dbReference type="OrthoDB" id="6252992at2759"/>
<dbReference type="Proteomes" id="UP000267096">
    <property type="component" value="Unassembled WGS sequence"/>
</dbReference>
<dbReference type="PANTHER" id="PTHR10812">
    <property type="entry name" value="TRANSCRIPTION FACTOR AP-2"/>
    <property type="match status" value="1"/>
</dbReference>
<evidence type="ECO:0000256" key="3">
    <source>
        <dbReference type="ARBA" id="ARBA00023015"/>
    </source>
</evidence>
<feature type="domain" description="Transcription factor AP-2 C-terminal" evidence="8">
    <location>
        <begin position="535"/>
        <end position="619"/>
    </location>
</feature>
<sequence length="861" mass="93257">MLPSVRDRSAIDRISTQLQKRLTNNSKQQQCVTSKMDYNSRKEIVDDNSTNDNVKRRRLSFTGEDSIVAEGNGKGVEEVEVLAEFEAGCADIQRLNPASSERCVDGAIEESTDGIIVEGRELGKGAADPGSTRIPRRPKKRFFPGEGGTDQKASECGLAGSVQPGGSGSPLSYLSGAVDLVQLRHLLLLNSRNCMGNNYLNNSGSIDKNNNANLKQTTQQNGIDATFLMDDNCSYSYDNKQNDTDNKSVTLTQSSSAPTIVSAKNSSPSNIIADKNLSSYHNRLSLPSSSSLSFLSPTSSSNISTYPAPSAATQLVNTIINKTKNMTTSTPITIKCKSQPQLVVTSDRTSSNGLAHGFGKASFTEAKTEIDEGRLGGGGGTTATSTHNGSKNLIETIFNRVISGAQASGIKESADGVNSHTLIKNNESELKRSLTAAEILNAMRAQLLDNHKTQQQKQQQRLFSTTAKNVEGTGGSEVIAQHDENVLDEDHFSDSESSDQGTNEGDSSCTQTPPPRGLVPSTEGEGLQMNLHDVFCSVPGRLSLLSSTSKYKVTVGELQRRLSPPESLNASILGGILRRAKSKNGGKSLRDSLEKIGLILPAGRRKAANVTLLTSLVEAPTGKRKRCSVTMRSGPRLLMNMGEQQYLNRLDRAFGSGNYCFTFAAYANKPSFRILISASNMQVAYRSNDNNNNNNNNNLGEAIHMAKDFSFACSTEFPSRQIAEYTQRDFAALSDTEIEKRREKLRAARLVLKEFMEVLQLDRSPLLNNKPNPVLGDCLQKPMTNFSLVTHGFGTPAILAGMTTFMNFLQESLDVLNSAQYENDLQTAVNNADSSLAAALSYQLMKINASQTPPTVTNKIF</sequence>
<evidence type="ECO:0000256" key="2">
    <source>
        <dbReference type="ARBA" id="ARBA00007770"/>
    </source>
</evidence>
<feature type="compositionally biased region" description="Polar residues" evidence="7">
    <location>
        <begin position="500"/>
        <end position="511"/>
    </location>
</feature>
<dbReference type="GO" id="GO:0000981">
    <property type="term" value="F:DNA-binding transcription factor activity, RNA polymerase II-specific"/>
    <property type="evidence" value="ECO:0007669"/>
    <property type="project" value="TreeGrafter"/>
</dbReference>
<evidence type="ECO:0000259" key="8">
    <source>
        <dbReference type="Pfam" id="PF03299"/>
    </source>
</evidence>
<dbReference type="PANTHER" id="PTHR10812:SF17">
    <property type="entry name" value="TRANSCRIPTION FACTOR AP-2, ISOFORM D"/>
    <property type="match status" value="1"/>
</dbReference>
<evidence type="ECO:0000256" key="5">
    <source>
        <dbReference type="ARBA" id="ARBA00023163"/>
    </source>
</evidence>
<reference evidence="9 10" key="2">
    <citation type="submission" date="2018-11" db="EMBL/GenBank/DDBJ databases">
        <authorList>
            <consortium name="Pathogen Informatics"/>
        </authorList>
    </citation>
    <scope>NUCLEOTIDE SEQUENCE [LARGE SCALE GENOMIC DNA]</scope>
</reference>
<feature type="region of interest" description="Disordered" evidence="7">
    <location>
        <begin position="122"/>
        <end position="152"/>
    </location>
</feature>
<dbReference type="GO" id="GO:0042127">
    <property type="term" value="P:regulation of cell population proliferation"/>
    <property type="evidence" value="ECO:0007669"/>
    <property type="project" value="TreeGrafter"/>
</dbReference>
<gene>
    <name evidence="9" type="ORF">ASIM_LOCUS10673</name>
</gene>
<organism evidence="11">
    <name type="scientific">Anisakis simplex</name>
    <name type="common">Herring worm</name>
    <dbReference type="NCBI Taxonomy" id="6269"/>
    <lineage>
        <taxon>Eukaryota</taxon>
        <taxon>Metazoa</taxon>
        <taxon>Ecdysozoa</taxon>
        <taxon>Nematoda</taxon>
        <taxon>Chromadorea</taxon>
        <taxon>Rhabditida</taxon>
        <taxon>Spirurina</taxon>
        <taxon>Ascaridomorpha</taxon>
        <taxon>Ascaridoidea</taxon>
        <taxon>Anisakidae</taxon>
        <taxon>Anisakis</taxon>
        <taxon>Anisakis simplex complex</taxon>
    </lineage>
</organism>
<dbReference type="InterPro" id="IPR013854">
    <property type="entry name" value="TF_AP2_C"/>
</dbReference>
<keyword evidence="10" id="KW-1185">Reference proteome</keyword>
<protein>
    <submittedName>
        <fullName evidence="11">Putative transcription factor ap-2 gamma (inferred by orthology to a S. mansoni protein)</fullName>
    </submittedName>
</protein>
<dbReference type="EMBL" id="UYRR01031011">
    <property type="protein sequence ID" value="VDK43425.1"/>
    <property type="molecule type" value="Genomic_DNA"/>
</dbReference>
<feature type="region of interest" description="Disordered" evidence="7">
    <location>
        <begin position="490"/>
        <end position="524"/>
    </location>
</feature>
<keyword evidence="4" id="KW-0238">DNA-binding</keyword>
<accession>A0A0M3JSY7</accession>
<feature type="domain" description="Transcription factor AP-2 C-terminal" evidence="8">
    <location>
        <begin position="699"/>
        <end position="811"/>
    </location>
</feature>
<dbReference type="AlphaFoldDB" id="A0A0M3JSY7"/>
<keyword evidence="5" id="KW-0804">Transcription</keyword>
<keyword evidence="3" id="KW-0805">Transcription regulation</keyword>
<evidence type="ECO:0000313" key="10">
    <source>
        <dbReference type="Proteomes" id="UP000267096"/>
    </source>
</evidence>
<evidence type="ECO:0000313" key="9">
    <source>
        <dbReference type="EMBL" id="VDK43425.1"/>
    </source>
</evidence>
<evidence type="ECO:0000256" key="4">
    <source>
        <dbReference type="ARBA" id="ARBA00023125"/>
    </source>
</evidence>
<comment type="similarity">
    <text evidence="2">Belongs to the AP-2 family.</text>
</comment>